<dbReference type="InterPro" id="IPR016032">
    <property type="entry name" value="Sig_transdc_resp-reg_C-effctor"/>
</dbReference>
<dbReference type="SUPFAM" id="SSF46894">
    <property type="entry name" value="C-terminal effector domain of the bipartite response regulators"/>
    <property type="match status" value="1"/>
</dbReference>
<keyword evidence="2" id="KW-1185">Reference proteome</keyword>
<gene>
    <name evidence="1" type="ORF">P775_01095</name>
</gene>
<dbReference type="Gene3D" id="1.25.40.10">
    <property type="entry name" value="Tetratricopeptide repeat domain"/>
    <property type="match status" value="1"/>
</dbReference>
<evidence type="ECO:0000313" key="1">
    <source>
        <dbReference type="EMBL" id="PIL22093.1"/>
    </source>
</evidence>
<dbReference type="AlphaFoldDB" id="A0A2G8RKR6"/>
<name>A0A2G8RKR6_9RHOB</name>
<accession>A0A2G8RKR6</accession>
<organism evidence="1 2">
    <name type="scientific">Puniceibacterium antarcticum</name>
    <dbReference type="NCBI Taxonomy" id="1206336"/>
    <lineage>
        <taxon>Bacteria</taxon>
        <taxon>Pseudomonadati</taxon>
        <taxon>Pseudomonadota</taxon>
        <taxon>Alphaproteobacteria</taxon>
        <taxon>Rhodobacterales</taxon>
        <taxon>Paracoccaceae</taxon>
        <taxon>Puniceibacterium</taxon>
    </lineage>
</organism>
<dbReference type="Proteomes" id="UP000231259">
    <property type="component" value="Unassembled WGS sequence"/>
</dbReference>
<sequence>MLEISFFGTCTVRVTSPAPFEVKGVKHRALFALLATAPMGRRTRSFLQETLWGAADYDAGHQNLRRALTDLRKLLGPAFEQLFSVSTTDIELNRDRLQFQSVPPDGPFLDDLNIRTPAFLAWRDGIRADPGAVASLCGAVRPRPRGRFLPRIAALPLFVPDGDPELRVLADWVAEEMTRMLSRSSILSVISHLSCRAMAKRLLDVVEIRATLDIDYLCAGTLRRAGGEIICDFDFVDAETGVFMWNRNLSCPEGAFLRELPARIEHTVRSIGRSIAEATVGLARQTALPHMPDHRLVLTGVALMHRPTLRDFMAARGYLSEAALRAPDAADVHAWLGKWHALNVFKGYTTDRAGDTAAALACTARALDLDPESSFGLTVDGFIHGNVMARMDIAEVRYGAAQEINPNESLSWLLRGALMAFRDDGQAAIEATRRARLLSPIDPFGYYFDSIAATAHLAAGNWQTALDLAETSMKSNDRHISTLRSRITALHQLDRGEDARVAAEDLKRRFPNFTLDEYRRMHPSAHNRTGRIVIDALSASGIS</sequence>
<dbReference type="InterPro" id="IPR011990">
    <property type="entry name" value="TPR-like_helical_dom_sf"/>
</dbReference>
<protein>
    <submittedName>
        <fullName evidence="1">Uncharacterized protein</fullName>
    </submittedName>
</protein>
<dbReference type="GO" id="GO:0006355">
    <property type="term" value="P:regulation of DNA-templated transcription"/>
    <property type="evidence" value="ECO:0007669"/>
    <property type="project" value="InterPro"/>
</dbReference>
<dbReference type="GO" id="GO:0003677">
    <property type="term" value="F:DNA binding"/>
    <property type="evidence" value="ECO:0007669"/>
    <property type="project" value="InterPro"/>
</dbReference>
<reference evidence="1 2" key="1">
    <citation type="submission" date="2013-09" db="EMBL/GenBank/DDBJ databases">
        <title>Genome sequencing of Phaeobacter antarcticus sp. nov. SM1211.</title>
        <authorList>
            <person name="Zhang X.-Y."/>
            <person name="Liu C."/>
            <person name="Chen X.-L."/>
            <person name="Xie B.-B."/>
            <person name="Qin Q.-L."/>
            <person name="Rong J.-C."/>
            <person name="Zhang Y.-Z."/>
        </authorList>
    </citation>
    <scope>NUCLEOTIDE SEQUENCE [LARGE SCALE GENOMIC DNA]</scope>
    <source>
        <strain evidence="1 2">SM1211</strain>
    </source>
</reference>
<proteinExistence type="predicted"/>
<dbReference type="SUPFAM" id="SSF48452">
    <property type="entry name" value="TPR-like"/>
    <property type="match status" value="1"/>
</dbReference>
<dbReference type="Gene3D" id="1.10.10.10">
    <property type="entry name" value="Winged helix-like DNA-binding domain superfamily/Winged helix DNA-binding domain"/>
    <property type="match status" value="1"/>
</dbReference>
<dbReference type="InterPro" id="IPR036388">
    <property type="entry name" value="WH-like_DNA-bd_sf"/>
</dbReference>
<dbReference type="EMBL" id="AWWI01000016">
    <property type="protein sequence ID" value="PIL22093.1"/>
    <property type="molecule type" value="Genomic_DNA"/>
</dbReference>
<comment type="caution">
    <text evidence="1">The sequence shown here is derived from an EMBL/GenBank/DDBJ whole genome shotgun (WGS) entry which is preliminary data.</text>
</comment>
<evidence type="ECO:0000313" key="2">
    <source>
        <dbReference type="Proteomes" id="UP000231259"/>
    </source>
</evidence>